<comment type="caution">
    <text evidence="2">The sequence shown here is derived from an EMBL/GenBank/DDBJ whole genome shotgun (WGS) entry which is preliminary data.</text>
</comment>
<keyword evidence="3" id="KW-1185">Reference proteome</keyword>
<sequence length="77" mass="8444">MNKLLSEMEKQLAAAKTAGDEQMMREALSAIRSLCEVALSAESHPGSLKLTAQQSPPVLRHEKLQEEDANGDSIFDF</sequence>
<reference evidence="3" key="1">
    <citation type="journal article" date="2019" name="Int. J. Syst. Evol. Microbiol.">
        <title>The Global Catalogue of Microorganisms (GCM) 10K type strain sequencing project: providing services to taxonomists for standard genome sequencing and annotation.</title>
        <authorList>
            <consortium name="The Broad Institute Genomics Platform"/>
            <consortium name="The Broad Institute Genome Sequencing Center for Infectious Disease"/>
            <person name="Wu L."/>
            <person name="Ma J."/>
        </authorList>
    </citation>
    <scope>NUCLEOTIDE SEQUENCE [LARGE SCALE GENOMIC DNA]</scope>
    <source>
        <strain evidence="3">CCUG 59778</strain>
    </source>
</reference>
<evidence type="ECO:0000256" key="1">
    <source>
        <dbReference type="SAM" id="MobiDB-lite"/>
    </source>
</evidence>
<evidence type="ECO:0000313" key="2">
    <source>
        <dbReference type="EMBL" id="MFC4410722.1"/>
    </source>
</evidence>
<name>A0ABV8X8Q4_9LACT</name>
<accession>A0ABV8X8Q4</accession>
<dbReference type="Pfam" id="PF17261">
    <property type="entry name" value="DUF5327"/>
    <property type="match status" value="1"/>
</dbReference>
<protein>
    <submittedName>
        <fullName evidence="2">YwdI family protein</fullName>
    </submittedName>
</protein>
<organism evidence="2 3">
    <name type="scientific">Chungangia koreensis</name>
    <dbReference type="NCBI Taxonomy" id="752657"/>
    <lineage>
        <taxon>Bacteria</taxon>
        <taxon>Bacillati</taxon>
        <taxon>Bacillota</taxon>
        <taxon>Bacilli</taxon>
        <taxon>Lactobacillales</taxon>
        <taxon>Chungangia</taxon>
    </lineage>
</organism>
<feature type="region of interest" description="Disordered" evidence="1">
    <location>
        <begin position="43"/>
        <end position="77"/>
    </location>
</feature>
<dbReference type="InterPro" id="IPR035218">
    <property type="entry name" value="DUF5327"/>
</dbReference>
<evidence type="ECO:0000313" key="3">
    <source>
        <dbReference type="Proteomes" id="UP001595817"/>
    </source>
</evidence>
<dbReference type="EMBL" id="JBHSEC010000019">
    <property type="protein sequence ID" value="MFC4410722.1"/>
    <property type="molecule type" value="Genomic_DNA"/>
</dbReference>
<gene>
    <name evidence="2" type="ORF">ACFOZY_09880</name>
</gene>
<dbReference type="Proteomes" id="UP001595817">
    <property type="component" value="Unassembled WGS sequence"/>
</dbReference>
<proteinExistence type="predicted"/>